<comment type="caution">
    <text evidence="2">The sequence shown here is derived from an EMBL/GenBank/DDBJ whole genome shotgun (WGS) entry which is preliminary data.</text>
</comment>
<evidence type="ECO:0008006" key="4">
    <source>
        <dbReference type="Google" id="ProtNLM"/>
    </source>
</evidence>
<dbReference type="InterPro" id="IPR013424">
    <property type="entry name" value="Ice-binding_C"/>
</dbReference>
<proteinExistence type="predicted"/>
<feature type="chain" id="PRO_5019380900" description="PEP-CTERM protein-sorting domain-containing protein" evidence="1">
    <location>
        <begin position="16"/>
        <end position="204"/>
    </location>
</feature>
<dbReference type="Proteomes" id="UP000283254">
    <property type="component" value="Unassembled WGS sequence"/>
</dbReference>
<keyword evidence="1" id="KW-0732">Signal</keyword>
<reference evidence="2" key="1">
    <citation type="submission" date="2014-10" db="EMBL/GenBank/DDBJ databases">
        <title>Massilia sp. genome.</title>
        <authorList>
            <person name="Xu B."/>
            <person name="Dai L."/>
            <person name="Huang Z."/>
        </authorList>
    </citation>
    <scope>NUCLEOTIDE SEQUENCE [LARGE SCALE GENOMIC DNA]</scope>
    <source>
        <strain evidence="2">CFS-1</strain>
    </source>
</reference>
<accession>A0A422QS16</accession>
<organism evidence="2 3">
    <name type="scientific">Massilia aurea</name>
    <dbReference type="NCBI Taxonomy" id="373040"/>
    <lineage>
        <taxon>Bacteria</taxon>
        <taxon>Pseudomonadati</taxon>
        <taxon>Pseudomonadota</taxon>
        <taxon>Betaproteobacteria</taxon>
        <taxon>Burkholderiales</taxon>
        <taxon>Oxalobacteraceae</taxon>
        <taxon>Telluria group</taxon>
        <taxon>Massilia</taxon>
    </lineage>
</organism>
<evidence type="ECO:0000256" key="1">
    <source>
        <dbReference type="SAM" id="SignalP"/>
    </source>
</evidence>
<dbReference type="EMBL" id="JSAB01000001">
    <property type="protein sequence ID" value="RNF32763.1"/>
    <property type="molecule type" value="Genomic_DNA"/>
</dbReference>
<evidence type="ECO:0000313" key="2">
    <source>
        <dbReference type="EMBL" id="RNF32763.1"/>
    </source>
</evidence>
<dbReference type="NCBIfam" id="TIGR02595">
    <property type="entry name" value="PEP_CTERM"/>
    <property type="match status" value="1"/>
</dbReference>
<keyword evidence="3" id="KW-1185">Reference proteome</keyword>
<dbReference type="OrthoDB" id="8755524at2"/>
<gene>
    <name evidence="2" type="ORF">NM04_00020</name>
</gene>
<dbReference type="AlphaFoldDB" id="A0A422QS16"/>
<dbReference type="RefSeq" id="WP_123067514.1">
    <property type="nucleotide sequence ID" value="NZ_JSAB01000001.1"/>
</dbReference>
<protein>
    <recommendedName>
        <fullName evidence="4">PEP-CTERM protein-sorting domain-containing protein</fullName>
    </recommendedName>
</protein>
<evidence type="ECO:0000313" key="3">
    <source>
        <dbReference type="Proteomes" id="UP000283254"/>
    </source>
</evidence>
<name>A0A422QS16_9BURK</name>
<feature type="signal peptide" evidence="1">
    <location>
        <begin position="1"/>
        <end position="15"/>
    </location>
</feature>
<sequence length="204" mass="21565">MSVAALALTPQAAVAAPVVAAGSTYSVYLDRDNSNAAFYGIAAFDGISELGAWEFLPITVSESETDLGNGRSLISIQLRANGDFFPIADESGYYGIGTFGDGLDLLRSVFLYDARVSFLDSNNKLVTDSGNLVDNVGQSAPWDGFFPTADGIFHSASLGGLGILGINFDFFVSEEPVSVPEPAGVLLTGLGLMAMLATRRRRRH</sequence>